<comment type="caution">
    <text evidence="1">The sequence shown here is derived from an EMBL/GenBank/DDBJ whole genome shotgun (WGS) entry which is preliminary data.</text>
</comment>
<keyword evidence="2" id="KW-1185">Reference proteome</keyword>
<protein>
    <submittedName>
        <fullName evidence="1">Uncharacterized protein</fullName>
    </submittedName>
</protein>
<evidence type="ECO:0000313" key="1">
    <source>
        <dbReference type="EMBL" id="KAG0428008.1"/>
    </source>
</evidence>
<dbReference type="EMBL" id="JABSTQ010009570">
    <property type="protein sequence ID" value="KAG0428008.1"/>
    <property type="molecule type" value="Genomic_DNA"/>
</dbReference>
<proteinExistence type="predicted"/>
<reference evidence="1 2" key="1">
    <citation type="journal article" date="2020" name="Cell">
        <title>Large-Scale Comparative Analyses of Tick Genomes Elucidate Their Genetic Diversity and Vector Capacities.</title>
        <authorList>
            <consortium name="Tick Genome and Microbiome Consortium (TIGMIC)"/>
            <person name="Jia N."/>
            <person name="Wang J."/>
            <person name="Shi W."/>
            <person name="Du L."/>
            <person name="Sun Y."/>
            <person name="Zhan W."/>
            <person name="Jiang J.F."/>
            <person name="Wang Q."/>
            <person name="Zhang B."/>
            <person name="Ji P."/>
            <person name="Bell-Sakyi L."/>
            <person name="Cui X.M."/>
            <person name="Yuan T.T."/>
            <person name="Jiang B.G."/>
            <person name="Yang W.F."/>
            <person name="Lam T.T."/>
            <person name="Chang Q.C."/>
            <person name="Ding S.J."/>
            <person name="Wang X.J."/>
            <person name="Zhu J.G."/>
            <person name="Ruan X.D."/>
            <person name="Zhao L."/>
            <person name="Wei J.T."/>
            <person name="Ye R.Z."/>
            <person name="Que T.C."/>
            <person name="Du C.H."/>
            <person name="Zhou Y.H."/>
            <person name="Cheng J.X."/>
            <person name="Dai P.F."/>
            <person name="Guo W.B."/>
            <person name="Han X.H."/>
            <person name="Huang E.J."/>
            <person name="Li L.F."/>
            <person name="Wei W."/>
            <person name="Gao Y.C."/>
            <person name="Liu J.Z."/>
            <person name="Shao H.Z."/>
            <person name="Wang X."/>
            <person name="Wang C.C."/>
            <person name="Yang T.C."/>
            <person name="Huo Q.B."/>
            <person name="Li W."/>
            <person name="Chen H.Y."/>
            <person name="Chen S.E."/>
            <person name="Zhou L.G."/>
            <person name="Ni X.B."/>
            <person name="Tian J.H."/>
            <person name="Sheng Y."/>
            <person name="Liu T."/>
            <person name="Pan Y.S."/>
            <person name="Xia L.Y."/>
            <person name="Li J."/>
            <person name="Zhao F."/>
            <person name="Cao W.C."/>
        </authorList>
    </citation>
    <scope>NUCLEOTIDE SEQUENCE [LARGE SCALE GENOMIC DNA]</scope>
    <source>
        <strain evidence="1">Iper-2018</strain>
    </source>
</reference>
<accession>A0AC60Q2Y7</accession>
<organism evidence="1 2">
    <name type="scientific">Ixodes persulcatus</name>
    <name type="common">Taiga tick</name>
    <dbReference type="NCBI Taxonomy" id="34615"/>
    <lineage>
        <taxon>Eukaryota</taxon>
        <taxon>Metazoa</taxon>
        <taxon>Ecdysozoa</taxon>
        <taxon>Arthropoda</taxon>
        <taxon>Chelicerata</taxon>
        <taxon>Arachnida</taxon>
        <taxon>Acari</taxon>
        <taxon>Parasitiformes</taxon>
        <taxon>Ixodida</taxon>
        <taxon>Ixodoidea</taxon>
        <taxon>Ixodidae</taxon>
        <taxon>Ixodinae</taxon>
        <taxon>Ixodes</taxon>
    </lineage>
</organism>
<evidence type="ECO:0000313" key="2">
    <source>
        <dbReference type="Proteomes" id="UP000805193"/>
    </source>
</evidence>
<name>A0AC60Q2Y7_IXOPE</name>
<sequence length="194" mass="21555">MIHEDIDGASRTYNISVVYSQPSSILAVFGGYLGFWLGLSIYSGVTQITGYVQKGILRRLRNSFNKASGFGASTNDAESSEHCMVAQNEQLLPRCRSWLRRSLSASWSGRGWQVSRESKKRNIAPLELPSNSGMRPNSGVAMALRWWAFVVEAGCPGTIENQRLSPSRHQQFTKSKTIRNGPVFVRSDPDNTLV</sequence>
<dbReference type="Proteomes" id="UP000805193">
    <property type="component" value="Unassembled WGS sequence"/>
</dbReference>
<gene>
    <name evidence="1" type="ORF">HPB47_024982</name>
</gene>